<comment type="caution">
    <text evidence="1">The sequence shown here is derived from an EMBL/GenBank/DDBJ whole genome shotgun (WGS) entry which is preliminary data.</text>
</comment>
<evidence type="ECO:0008006" key="3">
    <source>
        <dbReference type="Google" id="ProtNLM"/>
    </source>
</evidence>
<proteinExistence type="predicted"/>
<dbReference type="RefSeq" id="WP_340239323.1">
    <property type="nucleotide sequence ID" value="NZ_JBBEWC010000012.1"/>
</dbReference>
<gene>
    <name evidence="1" type="ORF">ACFSR2_19690</name>
</gene>
<keyword evidence="2" id="KW-1185">Reference proteome</keyword>
<name>A0ABW5JEX6_9BACT</name>
<dbReference type="Proteomes" id="UP001597510">
    <property type="component" value="Unassembled WGS sequence"/>
</dbReference>
<evidence type="ECO:0000313" key="2">
    <source>
        <dbReference type="Proteomes" id="UP001597510"/>
    </source>
</evidence>
<evidence type="ECO:0000313" key="1">
    <source>
        <dbReference type="EMBL" id="MFD2523130.1"/>
    </source>
</evidence>
<sequence>MKQFYLIITAILLVVCACKEKDNDRYYVPPGEGSVPVCKIKNPTQDLLWIDKAIETDVKPYWQIVRYVSVYFGIFDKSILKKKALDFYVSKGFFKSRNTEHVVIFRLSMFEGGKADEIATYWLYNCEGKFLLEWELFKDGDLYDVTMGLKEKTVIKDDVDLHAL</sequence>
<protein>
    <recommendedName>
        <fullName evidence="3">Lipoprotein</fullName>
    </recommendedName>
</protein>
<accession>A0ABW5JEX6</accession>
<dbReference type="EMBL" id="JBHULC010000027">
    <property type="protein sequence ID" value="MFD2523130.1"/>
    <property type="molecule type" value="Genomic_DNA"/>
</dbReference>
<reference evidence="2" key="1">
    <citation type="journal article" date="2019" name="Int. J. Syst. Evol. Microbiol.">
        <title>The Global Catalogue of Microorganisms (GCM) 10K type strain sequencing project: providing services to taxonomists for standard genome sequencing and annotation.</title>
        <authorList>
            <consortium name="The Broad Institute Genomics Platform"/>
            <consortium name="The Broad Institute Genome Sequencing Center for Infectious Disease"/>
            <person name="Wu L."/>
            <person name="Ma J."/>
        </authorList>
    </citation>
    <scope>NUCLEOTIDE SEQUENCE [LARGE SCALE GENOMIC DNA]</scope>
    <source>
        <strain evidence="2">KCTC 52344</strain>
    </source>
</reference>
<organism evidence="1 2">
    <name type="scientific">Emticicia soli</name>
    <dbReference type="NCBI Taxonomy" id="2027878"/>
    <lineage>
        <taxon>Bacteria</taxon>
        <taxon>Pseudomonadati</taxon>
        <taxon>Bacteroidota</taxon>
        <taxon>Cytophagia</taxon>
        <taxon>Cytophagales</taxon>
        <taxon>Leadbetterellaceae</taxon>
        <taxon>Emticicia</taxon>
    </lineage>
</organism>
<dbReference type="PROSITE" id="PS51257">
    <property type="entry name" value="PROKAR_LIPOPROTEIN"/>
    <property type="match status" value="1"/>
</dbReference>